<dbReference type="Proteomes" id="UP000183530">
    <property type="component" value="Chromosome"/>
</dbReference>
<dbReference type="STRING" id="556325.BHE16_06125"/>
<evidence type="ECO:0000313" key="1">
    <source>
        <dbReference type="EMBL" id="APF40661.1"/>
    </source>
</evidence>
<dbReference type="RefSeq" id="WP_071894142.1">
    <property type="nucleotide sequence ID" value="NZ_CP018135.1"/>
</dbReference>
<evidence type="ECO:0000313" key="2">
    <source>
        <dbReference type="Proteomes" id="UP000183530"/>
    </source>
</evidence>
<proteinExistence type="predicted"/>
<dbReference type="PROSITE" id="PS51257">
    <property type="entry name" value="PROKAR_LIPOPROTEIN"/>
    <property type="match status" value="1"/>
</dbReference>
<gene>
    <name evidence="1" type="ORF">BHE16_06125</name>
</gene>
<reference evidence="1 2" key="1">
    <citation type="submission" date="2016-11" db="EMBL/GenBank/DDBJ databases">
        <title>Genome sequencing of Zhihengliuella aestuarii B18 antagonistic to Plasmodiophora brassicae.</title>
        <authorList>
            <person name="Luo Y."/>
        </authorList>
    </citation>
    <scope>NUCLEOTIDE SEQUENCE [LARGE SCALE GENOMIC DNA]</scope>
    <source>
        <strain evidence="1 2">B18</strain>
    </source>
</reference>
<accession>A0A1L2ZNP2</accession>
<protein>
    <recommendedName>
        <fullName evidence="3">DNA modification methylase</fullName>
    </recommendedName>
</protein>
<dbReference type="KEGG" id="nae:BHE16_06125"/>
<dbReference type="OrthoDB" id="3267550at2"/>
<name>A0A1L2ZNP2_9MICC</name>
<organism evidence="1 2">
    <name type="scientific">Neomicrococcus aestuarii</name>
    <dbReference type="NCBI Taxonomy" id="556325"/>
    <lineage>
        <taxon>Bacteria</taxon>
        <taxon>Bacillati</taxon>
        <taxon>Actinomycetota</taxon>
        <taxon>Actinomycetes</taxon>
        <taxon>Micrococcales</taxon>
        <taxon>Micrococcaceae</taxon>
        <taxon>Neomicrococcus</taxon>
    </lineage>
</organism>
<keyword evidence="2" id="KW-1185">Reference proteome</keyword>
<sequence length="182" mass="19195">MKIGSSKFGRRAVALSATALIAVGTAGCGAINQQATELTYAASDGIVVNVGDLKLRNFLLVTNDADSEARFLGSIINDTDQAQTLTVSLDSGNTTFEVEPKTSLKLEDEENATTVASTGTIPGEQVDATLEAEGESSNVAIPVVNGVLEEYREYIPGGFDEATVEHLEEHSEESATESEETH</sequence>
<evidence type="ECO:0008006" key="3">
    <source>
        <dbReference type="Google" id="ProtNLM"/>
    </source>
</evidence>
<dbReference type="EMBL" id="CP018135">
    <property type="protein sequence ID" value="APF40661.1"/>
    <property type="molecule type" value="Genomic_DNA"/>
</dbReference>
<dbReference type="AlphaFoldDB" id="A0A1L2ZNP2"/>